<dbReference type="Proteomes" id="UP001168537">
    <property type="component" value="Unassembled WGS sequence"/>
</dbReference>
<organism evidence="1 2">
    <name type="scientific">Nocardioides abyssi</name>
    <dbReference type="NCBI Taxonomy" id="3058370"/>
    <lineage>
        <taxon>Bacteria</taxon>
        <taxon>Bacillati</taxon>
        <taxon>Actinomycetota</taxon>
        <taxon>Actinomycetes</taxon>
        <taxon>Propionibacteriales</taxon>
        <taxon>Nocardioidaceae</taxon>
        <taxon>Nocardioides</taxon>
    </lineage>
</organism>
<sequence>AHLYLRRAVALRSLVGSTDEAARRLTARAVAGTRRRREVDREGRDAAVRDEVRATVEQVAARPEEERRAGLVDTGYLMPH</sequence>
<reference evidence="1" key="1">
    <citation type="submission" date="2023-06" db="EMBL/GenBank/DDBJ databases">
        <title>Draft genome sequence of Nocardioides sp. SOB72.</title>
        <authorList>
            <person name="Zhang G."/>
        </authorList>
    </citation>
    <scope>NUCLEOTIDE SEQUENCE</scope>
    <source>
        <strain evidence="1">SOB72</strain>
    </source>
</reference>
<accession>A0ABT8F169</accession>
<gene>
    <name evidence="1" type="ORF">QWY29_20635</name>
</gene>
<evidence type="ECO:0000313" key="2">
    <source>
        <dbReference type="Proteomes" id="UP001168537"/>
    </source>
</evidence>
<comment type="caution">
    <text evidence="1">The sequence shown here is derived from an EMBL/GenBank/DDBJ whole genome shotgun (WGS) entry which is preliminary data.</text>
</comment>
<dbReference type="EMBL" id="JAUHJR010000237">
    <property type="protein sequence ID" value="MDN4163776.1"/>
    <property type="molecule type" value="Genomic_DNA"/>
</dbReference>
<feature type="non-terminal residue" evidence="1">
    <location>
        <position position="1"/>
    </location>
</feature>
<protein>
    <submittedName>
        <fullName evidence="1">Acyl-CoA dehydrogenase</fullName>
    </submittedName>
</protein>
<feature type="non-terminal residue" evidence="1">
    <location>
        <position position="80"/>
    </location>
</feature>
<name>A0ABT8F169_9ACTN</name>
<keyword evidence="2" id="KW-1185">Reference proteome</keyword>
<proteinExistence type="predicted"/>
<evidence type="ECO:0000313" key="1">
    <source>
        <dbReference type="EMBL" id="MDN4163776.1"/>
    </source>
</evidence>